<keyword evidence="1" id="KW-0472">Membrane</keyword>
<dbReference type="InterPro" id="IPR024414">
    <property type="entry name" value="Uncharacterised_PrgI"/>
</dbReference>
<protein>
    <submittedName>
        <fullName evidence="2">PrgI family protein</fullName>
    </submittedName>
</protein>
<name>A0ABX0JFY2_9BACL</name>
<keyword evidence="1" id="KW-1133">Transmembrane helix</keyword>
<dbReference type="Pfam" id="PF12666">
    <property type="entry name" value="PrgI"/>
    <property type="match status" value="1"/>
</dbReference>
<gene>
    <name evidence="2" type="ORF">G9U52_25330</name>
</gene>
<feature type="transmembrane region" description="Helical" evidence="1">
    <location>
        <begin position="52"/>
        <end position="74"/>
    </location>
</feature>
<reference evidence="2" key="1">
    <citation type="submission" date="2020-03" db="EMBL/GenBank/DDBJ databases">
        <title>Draft sequencing of Paenibacilllus sp. S3N08.</title>
        <authorList>
            <person name="Kim D.-U."/>
        </authorList>
    </citation>
    <scope>NUCLEOTIDE SEQUENCE</scope>
    <source>
        <strain evidence="2">S3N08</strain>
    </source>
</reference>
<dbReference type="Proteomes" id="UP001165962">
    <property type="component" value="Unassembled WGS sequence"/>
</dbReference>
<sequence>MRAIMPFDTEKERRPIKLYDWSFSWRQTAYFGGALLTLIQSCQFAYVDSLDFIINIIFMVMCIPLSLPFLYFAMIKSPLTGHYMDRHLWYKLRHKKSQSGVWRG</sequence>
<keyword evidence="3" id="KW-1185">Reference proteome</keyword>
<proteinExistence type="predicted"/>
<comment type="caution">
    <text evidence="2">The sequence shown here is derived from an EMBL/GenBank/DDBJ whole genome shotgun (WGS) entry which is preliminary data.</text>
</comment>
<evidence type="ECO:0000313" key="2">
    <source>
        <dbReference type="EMBL" id="NHN33144.1"/>
    </source>
</evidence>
<evidence type="ECO:0000313" key="3">
    <source>
        <dbReference type="Proteomes" id="UP001165962"/>
    </source>
</evidence>
<accession>A0ABX0JFY2</accession>
<keyword evidence="1" id="KW-0812">Transmembrane</keyword>
<dbReference type="EMBL" id="JAAOIW010000011">
    <property type="protein sequence ID" value="NHN33144.1"/>
    <property type="molecule type" value="Genomic_DNA"/>
</dbReference>
<organism evidence="2 3">
    <name type="scientific">Paenibacillus agricola</name>
    <dbReference type="NCBI Taxonomy" id="2716264"/>
    <lineage>
        <taxon>Bacteria</taxon>
        <taxon>Bacillati</taxon>
        <taxon>Bacillota</taxon>
        <taxon>Bacilli</taxon>
        <taxon>Bacillales</taxon>
        <taxon>Paenibacillaceae</taxon>
        <taxon>Paenibacillus</taxon>
    </lineage>
</organism>
<evidence type="ECO:0000256" key="1">
    <source>
        <dbReference type="SAM" id="Phobius"/>
    </source>
</evidence>